<sequence>MPEYLTPEMLKSLPEWLLGAANAEDHGKQVSDKYMRLEQEELAVMTKALSSGV</sequence>
<proteinExistence type="predicted"/>
<protein>
    <submittedName>
        <fullName evidence="1">Bgt-232</fullName>
    </submittedName>
</protein>
<name>A0A381L3S5_BLUGR</name>
<feature type="non-terminal residue" evidence="1">
    <location>
        <position position="53"/>
    </location>
</feature>
<organism evidence="1">
    <name type="scientific">Blumeria graminis f. sp. tritici 96224</name>
    <dbReference type="NCBI Taxonomy" id="1268274"/>
    <lineage>
        <taxon>Eukaryota</taxon>
        <taxon>Fungi</taxon>
        <taxon>Dikarya</taxon>
        <taxon>Ascomycota</taxon>
        <taxon>Pezizomycotina</taxon>
        <taxon>Leotiomycetes</taxon>
        <taxon>Erysiphales</taxon>
        <taxon>Erysiphaceae</taxon>
        <taxon>Blumeria</taxon>
    </lineage>
</organism>
<evidence type="ECO:0000313" key="1">
    <source>
        <dbReference type="EMBL" id="SUZ08140.1"/>
    </source>
</evidence>
<reference evidence="1" key="1">
    <citation type="submission" date="2018-07" db="EMBL/GenBank/DDBJ databases">
        <authorList>
            <person name="Quirk P.G."/>
            <person name="Krulwich T.A."/>
        </authorList>
    </citation>
    <scope>NUCLEOTIDE SEQUENCE</scope>
    <source>
        <strain evidence="1">96224</strain>
    </source>
</reference>
<dbReference type="EMBL" id="UIGY01000011">
    <property type="protein sequence ID" value="SUZ08140.1"/>
    <property type="molecule type" value="Genomic_DNA"/>
</dbReference>
<dbReference type="AlphaFoldDB" id="A0A381L3S5"/>
<accession>A0A381L3S5</accession>
<gene>
    <name evidence="1" type="ORF">BGT96224V2_LOCUS1263</name>
</gene>